<proteinExistence type="predicted"/>
<reference evidence="3 4" key="1">
    <citation type="submission" date="2020-10" db="EMBL/GenBank/DDBJ databases">
        <title>The Coptis chinensis genome and diversification of protoberbering-type alkaloids.</title>
        <authorList>
            <person name="Wang B."/>
            <person name="Shu S."/>
            <person name="Song C."/>
            <person name="Liu Y."/>
        </authorList>
    </citation>
    <scope>NUCLEOTIDE SEQUENCE [LARGE SCALE GENOMIC DNA]</scope>
    <source>
        <strain evidence="3">HL-2020</strain>
        <tissue evidence="3">Leaf</tissue>
    </source>
</reference>
<protein>
    <recommendedName>
        <fullName evidence="2">PPM-type phosphatase domain-containing protein</fullName>
    </recommendedName>
</protein>
<evidence type="ECO:0000259" key="2">
    <source>
        <dbReference type="PROSITE" id="PS51746"/>
    </source>
</evidence>
<evidence type="ECO:0000256" key="1">
    <source>
        <dbReference type="SAM" id="MobiDB-lite"/>
    </source>
</evidence>
<dbReference type="CDD" id="cd00143">
    <property type="entry name" value="PP2Cc"/>
    <property type="match status" value="1"/>
</dbReference>
<organism evidence="3 4">
    <name type="scientific">Coptis chinensis</name>
    <dbReference type="NCBI Taxonomy" id="261450"/>
    <lineage>
        <taxon>Eukaryota</taxon>
        <taxon>Viridiplantae</taxon>
        <taxon>Streptophyta</taxon>
        <taxon>Embryophyta</taxon>
        <taxon>Tracheophyta</taxon>
        <taxon>Spermatophyta</taxon>
        <taxon>Magnoliopsida</taxon>
        <taxon>Ranunculales</taxon>
        <taxon>Ranunculaceae</taxon>
        <taxon>Coptidoideae</taxon>
        <taxon>Coptis</taxon>
    </lineage>
</organism>
<dbReference type="GO" id="GO:0004722">
    <property type="term" value="F:protein serine/threonine phosphatase activity"/>
    <property type="evidence" value="ECO:0007669"/>
    <property type="project" value="InterPro"/>
</dbReference>
<dbReference type="InterPro" id="IPR036457">
    <property type="entry name" value="PPM-type-like_dom_sf"/>
</dbReference>
<dbReference type="InterPro" id="IPR015655">
    <property type="entry name" value="PP2C"/>
</dbReference>
<feature type="domain" description="PPM-type phosphatase" evidence="2">
    <location>
        <begin position="60"/>
        <end position="295"/>
    </location>
</feature>
<dbReference type="OrthoDB" id="10264738at2759"/>
<evidence type="ECO:0000313" key="3">
    <source>
        <dbReference type="EMBL" id="KAF9610153.1"/>
    </source>
</evidence>
<evidence type="ECO:0000313" key="4">
    <source>
        <dbReference type="Proteomes" id="UP000631114"/>
    </source>
</evidence>
<comment type="caution">
    <text evidence="3">The sequence shown here is derived from an EMBL/GenBank/DDBJ whole genome shotgun (WGS) entry which is preliminary data.</text>
</comment>
<accession>A0A835I6J5</accession>
<dbReference type="InterPro" id="IPR001932">
    <property type="entry name" value="PPM-type_phosphatase-like_dom"/>
</dbReference>
<dbReference type="SUPFAM" id="SSF81606">
    <property type="entry name" value="PP2C-like"/>
    <property type="match status" value="1"/>
</dbReference>
<keyword evidence="4" id="KW-1185">Reference proteome</keyword>
<dbReference type="Proteomes" id="UP000631114">
    <property type="component" value="Unassembled WGS sequence"/>
</dbReference>
<dbReference type="AlphaFoldDB" id="A0A835I6J5"/>
<dbReference type="SMART" id="SM00332">
    <property type="entry name" value="PP2Cc"/>
    <property type="match status" value="1"/>
</dbReference>
<name>A0A835I6J5_9MAGN</name>
<dbReference type="PANTHER" id="PTHR47992">
    <property type="entry name" value="PROTEIN PHOSPHATASE"/>
    <property type="match status" value="1"/>
</dbReference>
<sequence length="296" mass="33688">MYHKGLSGNGGKEDGNGNDNGSININSSGMAFRVNFFLTKDGHDKGVIRKQSWMTPISYGIQVVENRYFFSGLDESEPDFTIAQREQIKDTEVWLFGVFDPQIGDRITKYLQTNLFDKEFKQTRIKRRTKETIKKANMWIRTKLREGKQAHETQRAGCTYVTVINAEKVVATNMGDYRAVVCKDGVADQICEKHHPRIKRRWSMNLFSGTLHMRIRTAGSNPSKRSEPVVAVEKIDSDTEFVILASNGIWQVMNNQEAVNLVRHINHPQEAAECLAKEALARMSKGNISCLIIRFD</sequence>
<dbReference type="PROSITE" id="PS51746">
    <property type="entry name" value="PPM_2"/>
    <property type="match status" value="1"/>
</dbReference>
<gene>
    <name evidence="3" type="ORF">IFM89_020285</name>
</gene>
<dbReference type="Gene3D" id="3.60.40.10">
    <property type="entry name" value="PPM-type phosphatase domain"/>
    <property type="match status" value="1"/>
</dbReference>
<feature type="region of interest" description="Disordered" evidence="1">
    <location>
        <begin position="1"/>
        <end position="22"/>
    </location>
</feature>
<dbReference type="EMBL" id="JADFTS010000004">
    <property type="protein sequence ID" value="KAF9610153.1"/>
    <property type="molecule type" value="Genomic_DNA"/>
</dbReference>
<dbReference type="Pfam" id="PF00481">
    <property type="entry name" value="PP2C"/>
    <property type="match status" value="2"/>
</dbReference>